<keyword evidence="2" id="KW-1133">Transmembrane helix</keyword>
<name>A0A6B0YR31_9CHLR</name>
<protein>
    <submittedName>
        <fullName evidence="4">LysM peptidoglycan-binding domain-containing protein</fullName>
    </submittedName>
</protein>
<evidence type="ECO:0000256" key="1">
    <source>
        <dbReference type="SAM" id="MobiDB-lite"/>
    </source>
</evidence>
<dbReference type="InterPro" id="IPR036779">
    <property type="entry name" value="LysM_dom_sf"/>
</dbReference>
<feature type="compositionally biased region" description="Polar residues" evidence="1">
    <location>
        <begin position="79"/>
        <end position="93"/>
    </location>
</feature>
<sequence length="362" mass="39265">MSEVVRSTIPAGRRCPNCGSRVAQKADTCYFCGHELTGTPRTRPARLNIRDAVLALTLLAIVIGWWRFGSLGVNFQRTNGSHTETRPSSSENVVTVPAPEPEGQQSGSLVGRHTVQSGETLLGIAGRYGVTVEDVQVANNLSGTLIRVGDILLIPVPASISENGTGSSAPTISTVFRYVVRPGDTVISIAVRFGTTVAAIQEANGIGPDDIIRPEQVLRLPVSGVPSTILAVEARTPSQQDPGSSQTYLPLQLLGPNDGERIPHSEDVLFRWLSGGLLEENEWYVLYVWPLEGIYELPPPVWTKATSYRLPSQWAPPPDRDVTYRWQTSVVRVYLEQEEGLSLEPASGTGEVRSFEWIGGGN</sequence>
<feature type="region of interest" description="Disordered" evidence="1">
    <location>
        <begin position="79"/>
        <end position="109"/>
    </location>
</feature>
<dbReference type="PANTHER" id="PTHR33734:SF22">
    <property type="entry name" value="MEMBRANE-BOUND LYTIC MUREIN TRANSGLYCOSYLASE D"/>
    <property type="match status" value="1"/>
</dbReference>
<evidence type="ECO:0000256" key="2">
    <source>
        <dbReference type="SAM" id="Phobius"/>
    </source>
</evidence>
<evidence type="ECO:0000313" key="4">
    <source>
        <dbReference type="EMBL" id="MXY93067.1"/>
    </source>
</evidence>
<reference evidence="4" key="1">
    <citation type="submission" date="2019-09" db="EMBL/GenBank/DDBJ databases">
        <title>Characterisation of the sponge microbiome using genome-centric metagenomics.</title>
        <authorList>
            <person name="Engelberts J.P."/>
            <person name="Robbins S.J."/>
            <person name="De Goeij J.M."/>
            <person name="Aranda M."/>
            <person name="Bell S.C."/>
            <person name="Webster N.S."/>
        </authorList>
    </citation>
    <scope>NUCLEOTIDE SEQUENCE</scope>
    <source>
        <strain evidence="4">SB0664_bin_27</strain>
    </source>
</reference>
<dbReference type="SUPFAM" id="SSF54106">
    <property type="entry name" value="LysM domain"/>
    <property type="match status" value="2"/>
</dbReference>
<feature type="transmembrane region" description="Helical" evidence="2">
    <location>
        <begin position="51"/>
        <end position="68"/>
    </location>
</feature>
<keyword evidence="2" id="KW-0472">Membrane</keyword>
<gene>
    <name evidence="4" type="ORF">F4Y42_06400</name>
</gene>
<comment type="caution">
    <text evidence="4">The sequence shown here is derived from an EMBL/GenBank/DDBJ whole genome shotgun (WGS) entry which is preliminary data.</text>
</comment>
<dbReference type="CDD" id="cd00118">
    <property type="entry name" value="LysM"/>
    <property type="match status" value="2"/>
</dbReference>
<dbReference type="PANTHER" id="PTHR33734">
    <property type="entry name" value="LYSM DOMAIN-CONTAINING GPI-ANCHORED PROTEIN 2"/>
    <property type="match status" value="1"/>
</dbReference>
<dbReference type="SMART" id="SM00257">
    <property type="entry name" value="LysM"/>
    <property type="match status" value="2"/>
</dbReference>
<proteinExistence type="predicted"/>
<accession>A0A6B0YR31</accession>
<dbReference type="AlphaFoldDB" id="A0A6B0YR31"/>
<dbReference type="Pfam" id="PF01476">
    <property type="entry name" value="LysM"/>
    <property type="match status" value="2"/>
</dbReference>
<organism evidence="4">
    <name type="scientific">Caldilineaceae bacterium SB0664_bin_27</name>
    <dbReference type="NCBI Taxonomy" id="2605260"/>
    <lineage>
        <taxon>Bacteria</taxon>
        <taxon>Bacillati</taxon>
        <taxon>Chloroflexota</taxon>
        <taxon>Caldilineae</taxon>
        <taxon>Caldilineales</taxon>
        <taxon>Caldilineaceae</taxon>
    </lineage>
</organism>
<dbReference type="Gene3D" id="3.10.350.10">
    <property type="entry name" value="LysM domain"/>
    <property type="match status" value="2"/>
</dbReference>
<dbReference type="InterPro" id="IPR018392">
    <property type="entry name" value="LysM"/>
</dbReference>
<feature type="domain" description="LysM" evidence="3">
    <location>
        <begin position="111"/>
        <end position="154"/>
    </location>
</feature>
<evidence type="ECO:0000259" key="3">
    <source>
        <dbReference type="PROSITE" id="PS51782"/>
    </source>
</evidence>
<dbReference type="PROSITE" id="PS51782">
    <property type="entry name" value="LYSM"/>
    <property type="match status" value="2"/>
</dbReference>
<keyword evidence="2" id="KW-0812">Transmembrane</keyword>
<dbReference type="EMBL" id="VXRG01000054">
    <property type="protein sequence ID" value="MXY93067.1"/>
    <property type="molecule type" value="Genomic_DNA"/>
</dbReference>
<feature type="domain" description="LysM" evidence="3">
    <location>
        <begin position="176"/>
        <end position="220"/>
    </location>
</feature>